<gene>
    <name evidence="2" type="ORF">FHR33_008817</name>
</gene>
<dbReference type="RefSeq" id="WP_183660746.1">
    <property type="nucleotide sequence ID" value="NZ_JACIBV010000002.1"/>
</dbReference>
<dbReference type="EMBL" id="JACIBV010000002">
    <property type="protein sequence ID" value="MBB3732870.1"/>
    <property type="molecule type" value="Genomic_DNA"/>
</dbReference>
<feature type="signal peptide" evidence="1">
    <location>
        <begin position="1"/>
        <end position="24"/>
    </location>
</feature>
<evidence type="ECO:0000256" key="1">
    <source>
        <dbReference type="SAM" id="SignalP"/>
    </source>
</evidence>
<organism evidence="2 3">
    <name type="scientific">Nonomuraea dietziae</name>
    <dbReference type="NCBI Taxonomy" id="65515"/>
    <lineage>
        <taxon>Bacteria</taxon>
        <taxon>Bacillati</taxon>
        <taxon>Actinomycetota</taxon>
        <taxon>Actinomycetes</taxon>
        <taxon>Streptosporangiales</taxon>
        <taxon>Streptosporangiaceae</taxon>
        <taxon>Nonomuraea</taxon>
    </lineage>
</organism>
<evidence type="ECO:0000313" key="2">
    <source>
        <dbReference type="EMBL" id="MBB3732870.1"/>
    </source>
</evidence>
<sequence>MRIGTTAVRRAAIVAMSAATVALAAPPASAQTARDLAASGELSAQGCAVTAGPTRLSGGTAARPTAVRLWRCDNGWHAQIIHAKAGDEVWVTNATGVVTGFRKVPSGSTSMNSGTVGIHGSPWRACGKIVTSGNAYPAGCTPFG</sequence>
<evidence type="ECO:0008006" key="4">
    <source>
        <dbReference type="Google" id="ProtNLM"/>
    </source>
</evidence>
<protein>
    <recommendedName>
        <fullName evidence="4">Secreted protein</fullName>
    </recommendedName>
</protein>
<accession>A0A7W5VIT8</accession>
<keyword evidence="1" id="KW-0732">Signal</keyword>
<name>A0A7W5VIT8_9ACTN</name>
<comment type="caution">
    <text evidence="2">The sequence shown here is derived from an EMBL/GenBank/DDBJ whole genome shotgun (WGS) entry which is preliminary data.</text>
</comment>
<evidence type="ECO:0000313" key="3">
    <source>
        <dbReference type="Proteomes" id="UP000579945"/>
    </source>
</evidence>
<dbReference type="Proteomes" id="UP000579945">
    <property type="component" value="Unassembled WGS sequence"/>
</dbReference>
<dbReference type="GeneID" id="95394869"/>
<proteinExistence type="predicted"/>
<keyword evidence="3" id="KW-1185">Reference proteome</keyword>
<reference evidence="2 3" key="1">
    <citation type="submission" date="2020-08" db="EMBL/GenBank/DDBJ databases">
        <title>Sequencing the genomes of 1000 actinobacteria strains.</title>
        <authorList>
            <person name="Klenk H.-P."/>
        </authorList>
    </citation>
    <scope>NUCLEOTIDE SEQUENCE [LARGE SCALE GENOMIC DNA]</scope>
    <source>
        <strain evidence="2 3">DSM 44320</strain>
    </source>
</reference>
<dbReference type="AlphaFoldDB" id="A0A7W5VIT8"/>
<feature type="chain" id="PRO_5031412159" description="Secreted protein" evidence="1">
    <location>
        <begin position="25"/>
        <end position="144"/>
    </location>
</feature>